<dbReference type="EMBL" id="CM017875">
    <property type="protein sequence ID" value="KAG1339180.1"/>
    <property type="molecule type" value="Genomic_DNA"/>
</dbReference>
<gene>
    <name evidence="2" type="ORF">COCNU_04G014860</name>
</gene>
<feature type="compositionally biased region" description="Low complexity" evidence="1">
    <location>
        <begin position="178"/>
        <end position="200"/>
    </location>
</feature>
<dbReference type="GO" id="GO:0005886">
    <property type="term" value="C:plasma membrane"/>
    <property type="evidence" value="ECO:0007669"/>
    <property type="project" value="InterPro"/>
</dbReference>
<evidence type="ECO:0000256" key="1">
    <source>
        <dbReference type="SAM" id="MobiDB-lite"/>
    </source>
</evidence>
<protein>
    <submittedName>
        <fullName evidence="2">Putative membrane-associated kinase regulator 4</fullName>
    </submittedName>
</protein>
<organism evidence="2 3">
    <name type="scientific">Cocos nucifera</name>
    <name type="common">Coconut palm</name>
    <dbReference type="NCBI Taxonomy" id="13894"/>
    <lineage>
        <taxon>Eukaryota</taxon>
        <taxon>Viridiplantae</taxon>
        <taxon>Streptophyta</taxon>
        <taxon>Embryophyta</taxon>
        <taxon>Tracheophyta</taxon>
        <taxon>Spermatophyta</taxon>
        <taxon>Magnoliopsida</taxon>
        <taxon>Liliopsida</taxon>
        <taxon>Arecaceae</taxon>
        <taxon>Arecoideae</taxon>
        <taxon>Cocoseae</taxon>
        <taxon>Attaleinae</taxon>
        <taxon>Cocos</taxon>
    </lineage>
</organism>
<dbReference type="GO" id="GO:0016301">
    <property type="term" value="F:kinase activity"/>
    <property type="evidence" value="ECO:0007669"/>
    <property type="project" value="UniProtKB-KW"/>
</dbReference>
<reference evidence="2" key="1">
    <citation type="journal article" date="2017" name="Gigascience">
        <title>The genome draft of coconut (Cocos nucifera).</title>
        <authorList>
            <person name="Xiao Y."/>
            <person name="Xu P."/>
            <person name="Fan H."/>
            <person name="Baudouin L."/>
            <person name="Xia W."/>
            <person name="Bocs S."/>
            <person name="Xu J."/>
            <person name="Li Q."/>
            <person name="Guo A."/>
            <person name="Zhou L."/>
            <person name="Li J."/>
            <person name="Wu Y."/>
            <person name="Ma Z."/>
            <person name="Armero A."/>
            <person name="Issali A.E."/>
            <person name="Liu N."/>
            <person name="Peng M."/>
            <person name="Yang Y."/>
        </authorList>
    </citation>
    <scope>NUCLEOTIDE SEQUENCE</scope>
    <source>
        <tissue evidence="2">Spear leaf of Hainan Tall coconut</tissue>
    </source>
</reference>
<keyword evidence="2" id="KW-0808">Transferase</keyword>
<dbReference type="AlphaFoldDB" id="A0A8K0I758"/>
<feature type="compositionally biased region" description="Polar residues" evidence="1">
    <location>
        <begin position="1"/>
        <end position="11"/>
    </location>
</feature>
<dbReference type="GO" id="GO:0019210">
    <property type="term" value="F:kinase inhibitor activity"/>
    <property type="evidence" value="ECO:0007669"/>
    <property type="project" value="InterPro"/>
</dbReference>
<feature type="region of interest" description="Disordered" evidence="1">
    <location>
        <begin position="178"/>
        <end position="214"/>
    </location>
</feature>
<dbReference type="OrthoDB" id="1938320at2759"/>
<dbReference type="PANTHER" id="PTHR33312">
    <property type="entry name" value="MEMBRANE-ASSOCIATED KINASE REGULATOR 4-RELATED"/>
    <property type="match status" value="1"/>
</dbReference>
<dbReference type="PANTHER" id="PTHR33312:SF21">
    <property type="entry name" value="MEMBRANE-ASSOCIATED KINASE REGULATOR 3-RELATED"/>
    <property type="match status" value="1"/>
</dbReference>
<feature type="region of interest" description="Disordered" evidence="1">
    <location>
        <begin position="1"/>
        <end position="23"/>
    </location>
</feature>
<name>A0A8K0I758_COCNU</name>
<evidence type="ECO:0000313" key="2">
    <source>
        <dbReference type="EMBL" id="KAG1339180.1"/>
    </source>
</evidence>
<dbReference type="Proteomes" id="UP000797356">
    <property type="component" value="Chromosome 4"/>
</dbReference>
<keyword evidence="2" id="KW-0418">Kinase</keyword>
<proteinExistence type="predicted"/>
<dbReference type="InterPro" id="IPR039620">
    <property type="entry name" value="BKI1/MAKR1/3/4"/>
</dbReference>
<keyword evidence="3" id="KW-1185">Reference proteome</keyword>
<accession>A0A8K0I758</accession>
<sequence length="252" mass="27276">MVRKLLQSSTAPPHAKPPDAFEEKMATLTPSTTTTNTTTSTPFESCSISPGYVSGELNPEDCLFECSVGLVPSNPTKSWSKRLKSIGHSSLVLKLKASRAYLKSFFTKSSCSDESCALPKAKECSNGHARAGRRKPFGQIQRERYPVAAALTRSIHGGKPNEEELGRRKSFSGMIRWNSTTKSSSTSSSCSSSSSNASSNGYHQPRILKRSSSVNSEVESSIQGAIAYCKKSQQLVCARKSTSDVGYYSVCF</sequence>
<evidence type="ECO:0000313" key="3">
    <source>
        <dbReference type="Proteomes" id="UP000797356"/>
    </source>
</evidence>
<reference evidence="2" key="2">
    <citation type="submission" date="2019-07" db="EMBL/GenBank/DDBJ databases">
        <authorList>
            <person name="Yang Y."/>
            <person name="Bocs S."/>
            <person name="Baudouin L."/>
        </authorList>
    </citation>
    <scope>NUCLEOTIDE SEQUENCE</scope>
    <source>
        <tissue evidence="2">Spear leaf of Hainan Tall coconut</tissue>
    </source>
</reference>
<comment type="caution">
    <text evidence="2">The sequence shown here is derived from an EMBL/GenBank/DDBJ whole genome shotgun (WGS) entry which is preliminary data.</text>
</comment>